<gene>
    <name evidence="2" type="ORF">SAMN02745123_02672</name>
</gene>
<feature type="transmembrane region" description="Helical" evidence="1">
    <location>
        <begin position="129"/>
        <end position="155"/>
    </location>
</feature>
<dbReference type="OrthoDB" id="9808460at2"/>
<reference evidence="3" key="1">
    <citation type="submission" date="2016-11" db="EMBL/GenBank/DDBJ databases">
        <authorList>
            <person name="Varghese N."/>
            <person name="Submissions S."/>
        </authorList>
    </citation>
    <scope>NUCLEOTIDE SEQUENCE [LARGE SCALE GENOMIC DNA]</scope>
    <source>
        <strain evidence="3">DSM 10349</strain>
    </source>
</reference>
<name>A0A1M6UA04_9FIRM</name>
<dbReference type="AlphaFoldDB" id="A0A1M6UA04"/>
<dbReference type="InterPro" id="IPR007403">
    <property type="entry name" value="DUF456"/>
</dbReference>
<evidence type="ECO:0000313" key="2">
    <source>
        <dbReference type="EMBL" id="SHK66095.1"/>
    </source>
</evidence>
<dbReference type="Pfam" id="PF04306">
    <property type="entry name" value="DUF456"/>
    <property type="match status" value="1"/>
</dbReference>
<feature type="transmembrane region" description="Helical" evidence="1">
    <location>
        <begin position="84"/>
        <end position="109"/>
    </location>
</feature>
<proteinExistence type="predicted"/>
<dbReference type="PANTHER" id="PTHR39165:SF1">
    <property type="entry name" value="DUF456 DOMAIN-CONTAINING PROTEIN"/>
    <property type="match status" value="1"/>
</dbReference>
<evidence type="ECO:0008006" key="4">
    <source>
        <dbReference type="Google" id="ProtNLM"/>
    </source>
</evidence>
<evidence type="ECO:0000313" key="3">
    <source>
        <dbReference type="Proteomes" id="UP000183997"/>
    </source>
</evidence>
<feature type="transmembrane region" description="Helical" evidence="1">
    <location>
        <begin position="49"/>
        <end position="72"/>
    </location>
</feature>
<keyword evidence="1" id="KW-0472">Membrane</keyword>
<dbReference type="RefSeq" id="WP_072915245.1">
    <property type="nucleotide sequence ID" value="NZ_FRAR01000019.1"/>
</dbReference>
<evidence type="ECO:0000256" key="1">
    <source>
        <dbReference type="SAM" id="Phobius"/>
    </source>
</evidence>
<keyword evidence="3" id="KW-1185">Reference proteome</keyword>
<dbReference type="STRING" id="1121421.SAMN02745123_02672"/>
<dbReference type="Proteomes" id="UP000183997">
    <property type="component" value="Unassembled WGS sequence"/>
</dbReference>
<accession>A0A1M6UA04</accession>
<keyword evidence="1" id="KW-0812">Transmembrane</keyword>
<sequence length="159" mass="16862">MLSFGLIIAILFFIAGMAGIFLPVLPGAPLLVAGMVAYGLLEGFTHLTWQFFLGQFILMSFVFGIDYLANVWGVKKYGGSRTAVWGSVLGALVGLVLLGPLGIILGPFIGAVSGELLAKQDINQAVRAGIGTLLGFLGGALVKLMIQIIMIVWFFTAIR</sequence>
<protein>
    <recommendedName>
        <fullName evidence="4">DUF456 domain-containing protein</fullName>
    </recommendedName>
</protein>
<dbReference type="EMBL" id="FRAR01000019">
    <property type="protein sequence ID" value="SHK66095.1"/>
    <property type="molecule type" value="Genomic_DNA"/>
</dbReference>
<dbReference type="PANTHER" id="PTHR39165">
    <property type="entry name" value="IG HYPOTHETICAL 17883"/>
    <property type="match status" value="1"/>
</dbReference>
<organism evidence="2 3">
    <name type="scientific">Desulforamulus aeronauticus DSM 10349</name>
    <dbReference type="NCBI Taxonomy" id="1121421"/>
    <lineage>
        <taxon>Bacteria</taxon>
        <taxon>Bacillati</taxon>
        <taxon>Bacillota</taxon>
        <taxon>Clostridia</taxon>
        <taxon>Eubacteriales</taxon>
        <taxon>Peptococcaceae</taxon>
        <taxon>Desulforamulus</taxon>
    </lineage>
</organism>
<keyword evidence="1" id="KW-1133">Transmembrane helix</keyword>